<keyword evidence="1" id="KW-0812">Transmembrane</keyword>
<organism evidence="2 3">
    <name type="scientific">Fodinicola feengrottensis</name>
    <dbReference type="NCBI Taxonomy" id="435914"/>
    <lineage>
        <taxon>Bacteria</taxon>
        <taxon>Bacillati</taxon>
        <taxon>Actinomycetota</taxon>
        <taxon>Actinomycetes</taxon>
        <taxon>Mycobacteriales</taxon>
        <taxon>Fodinicola</taxon>
    </lineage>
</organism>
<evidence type="ECO:0000313" key="3">
    <source>
        <dbReference type="Proteomes" id="UP001500618"/>
    </source>
</evidence>
<proteinExistence type="predicted"/>
<evidence type="ECO:0008006" key="4">
    <source>
        <dbReference type="Google" id="ProtNLM"/>
    </source>
</evidence>
<keyword evidence="1" id="KW-0472">Membrane</keyword>
<sequence length="73" mass="7836">MGLATATMRTTKYGLVWSSPRRPAGGVVIIALGVLGPAYVQWATHPEFHFLICVVVVTVSVLLLFLPFGLPKA</sequence>
<feature type="transmembrane region" description="Helical" evidence="1">
    <location>
        <begin position="48"/>
        <end position="70"/>
    </location>
</feature>
<reference evidence="2 3" key="1">
    <citation type="journal article" date="2019" name="Int. J. Syst. Evol. Microbiol.">
        <title>The Global Catalogue of Microorganisms (GCM) 10K type strain sequencing project: providing services to taxonomists for standard genome sequencing and annotation.</title>
        <authorList>
            <consortium name="The Broad Institute Genomics Platform"/>
            <consortium name="The Broad Institute Genome Sequencing Center for Infectious Disease"/>
            <person name="Wu L."/>
            <person name="Ma J."/>
        </authorList>
    </citation>
    <scope>NUCLEOTIDE SEQUENCE [LARGE SCALE GENOMIC DNA]</scope>
    <source>
        <strain evidence="2 3">JCM 14718</strain>
    </source>
</reference>
<feature type="transmembrane region" description="Helical" evidence="1">
    <location>
        <begin position="24"/>
        <end position="42"/>
    </location>
</feature>
<gene>
    <name evidence="2" type="ORF">GCM10009765_42800</name>
</gene>
<evidence type="ECO:0000256" key="1">
    <source>
        <dbReference type="SAM" id="Phobius"/>
    </source>
</evidence>
<comment type="caution">
    <text evidence="2">The sequence shown here is derived from an EMBL/GenBank/DDBJ whole genome shotgun (WGS) entry which is preliminary data.</text>
</comment>
<dbReference type="Proteomes" id="UP001500618">
    <property type="component" value="Unassembled WGS sequence"/>
</dbReference>
<evidence type="ECO:0000313" key="2">
    <source>
        <dbReference type="EMBL" id="GAA1688782.1"/>
    </source>
</evidence>
<keyword evidence="3" id="KW-1185">Reference proteome</keyword>
<protein>
    <recommendedName>
        <fullName evidence="4">Major facilitator superfamily (MFS) profile domain-containing protein</fullName>
    </recommendedName>
</protein>
<keyword evidence="1" id="KW-1133">Transmembrane helix</keyword>
<dbReference type="EMBL" id="BAAANY010000015">
    <property type="protein sequence ID" value="GAA1688782.1"/>
    <property type="molecule type" value="Genomic_DNA"/>
</dbReference>
<name>A0ABN2HJ42_9ACTN</name>
<accession>A0ABN2HJ42</accession>